<keyword evidence="2 5" id="KW-0812">Transmembrane</keyword>
<feature type="transmembrane region" description="Helical" evidence="7">
    <location>
        <begin position="187"/>
        <end position="207"/>
    </location>
</feature>
<protein>
    <submittedName>
        <fullName evidence="9">DUF887-domain-containing protein</fullName>
    </submittedName>
</protein>
<keyword evidence="3 7" id="KW-1133">Transmembrane helix</keyword>
<dbReference type="GO" id="GO:0005783">
    <property type="term" value="C:endoplasmic reticulum"/>
    <property type="evidence" value="ECO:0007669"/>
    <property type="project" value="TreeGrafter"/>
</dbReference>
<evidence type="ECO:0000313" key="9">
    <source>
        <dbReference type="EMBL" id="KAF0460721.1"/>
    </source>
</evidence>
<reference evidence="9 10" key="1">
    <citation type="journal article" date="2019" name="Environ. Microbiol.">
        <title>At the nexus of three kingdoms: the genome of the mycorrhizal fungus Gigaspora margarita provides insights into plant, endobacterial and fungal interactions.</title>
        <authorList>
            <person name="Venice F."/>
            <person name="Ghignone S."/>
            <person name="Salvioli di Fossalunga A."/>
            <person name="Amselem J."/>
            <person name="Novero M."/>
            <person name="Xianan X."/>
            <person name="Sedzielewska Toro K."/>
            <person name="Morin E."/>
            <person name="Lipzen A."/>
            <person name="Grigoriev I.V."/>
            <person name="Henrissat B."/>
            <person name="Martin F.M."/>
            <person name="Bonfante P."/>
        </authorList>
    </citation>
    <scope>NUCLEOTIDE SEQUENCE [LARGE SCALE GENOMIC DNA]</scope>
    <source>
        <strain evidence="9 10">BEG34</strain>
    </source>
</reference>
<keyword evidence="10" id="KW-1185">Reference proteome</keyword>
<sequence>MEPESSEMLFESFFKSISLPKLAYHWHVIVLSTLGCSATLISSRLISPILFSKTYNNLPRLKKLSWDIHWVSMVHCLTVIFLSFPIFYQEELQKDKIFGYTAYAGNVYSIACGYFLWDAILSFYYVKEFGFGFALHGLCCFSVFIFAFRPFLNYYGSVFLMYEISTPFLNMHWFMDKLGLSDTLPHKINGICLLTSFFLARIVYGFYMSCQVYFAVMPVISQIPTFLCILFGTANMMLNCLNVYWFVKMITYVIRTSESKKHTKYSSISDGHSSKSHSKVKKQ</sequence>
<dbReference type="AlphaFoldDB" id="A0A8H3XHA1"/>
<evidence type="ECO:0000256" key="7">
    <source>
        <dbReference type="SAM" id="Phobius"/>
    </source>
</evidence>
<comment type="subcellular location">
    <subcellularLocation>
        <location evidence="1">Membrane</location>
        <topology evidence="1">Multi-pass membrane protein</topology>
    </subcellularLocation>
</comment>
<accession>A0A8H3XHA1</accession>
<feature type="domain" description="TLC" evidence="8">
    <location>
        <begin position="61"/>
        <end position="258"/>
    </location>
</feature>
<dbReference type="Pfam" id="PF03798">
    <property type="entry name" value="TRAM_LAG1_CLN8"/>
    <property type="match status" value="1"/>
</dbReference>
<dbReference type="EMBL" id="WTPW01001044">
    <property type="protein sequence ID" value="KAF0460721.1"/>
    <property type="molecule type" value="Genomic_DNA"/>
</dbReference>
<dbReference type="Proteomes" id="UP000439903">
    <property type="component" value="Unassembled WGS sequence"/>
</dbReference>
<proteinExistence type="predicted"/>
<evidence type="ECO:0000256" key="3">
    <source>
        <dbReference type="ARBA" id="ARBA00022989"/>
    </source>
</evidence>
<feature type="transmembrane region" description="Helical" evidence="7">
    <location>
        <begin position="68"/>
        <end position="88"/>
    </location>
</feature>
<name>A0A8H3XHA1_GIGMA</name>
<dbReference type="SMART" id="SM00724">
    <property type="entry name" value="TLC"/>
    <property type="match status" value="1"/>
</dbReference>
<feature type="compositionally biased region" description="Basic residues" evidence="6">
    <location>
        <begin position="274"/>
        <end position="283"/>
    </location>
</feature>
<gene>
    <name evidence="9" type="ORF">F8M41_000594</name>
</gene>
<evidence type="ECO:0000313" key="10">
    <source>
        <dbReference type="Proteomes" id="UP000439903"/>
    </source>
</evidence>
<keyword evidence="4 5" id="KW-0472">Membrane</keyword>
<organism evidence="9 10">
    <name type="scientific">Gigaspora margarita</name>
    <dbReference type="NCBI Taxonomy" id="4874"/>
    <lineage>
        <taxon>Eukaryota</taxon>
        <taxon>Fungi</taxon>
        <taxon>Fungi incertae sedis</taxon>
        <taxon>Mucoromycota</taxon>
        <taxon>Glomeromycotina</taxon>
        <taxon>Glomeromycetes</taxon>
        <taxon>Diversisporales</taxon>
        <taxon>Gigasporaceae</taxon>
        <taxon>Gigaspora</taxon>
    </lineage>
</organism>
<dbReference type="PROSITE" id="PS50922">
    <property type="entry name" value="TLC"/>
    <property type="match status" value="1"/>
</dbReference>
<feature type="region of interest" description="Disordered" evidence="6">
    <location>
        <begin position="264"/>
        <end position="283"/>
    </location>
</feature>
<dbReference type="GO" id="GO:0055088">
    <property type="term" value="P:lipid homeostasis"/>
    <property type="evidence" value="ECO:0007669"/>
    <property type="project" value="TreeGrafter"/>
</dbReference>
<feature type="transmembrane region" description="Helical" evidence="7">
    <location>
        <begin position="154"/>
        <end position="175"/>
    </location>
</feature>
<evidence type="ECO:0000256" key="6">
    <source>
        <dbReference type="SAM" id="MobiDB-lite"/>
    </source>
</evidence>
<comment type="caution">
    <text evidence="9">The sequence shown here is derived from an EMBL/GenBank/DDBJ whole genome shotgun (WGS) entry which is preliminary data.</text>
</comment>
<feature type="transmembrane region" description="Helical" evidence="7">
    <location>
        <begin position="129"/>
        <end position="148"/>
    </location>
</feature>
<evidence type="ECO:0000256" key="4">
    <source>
        <dbReference type="ARBA" id="ARBA00023136"/>
    </source>
</evidence>
<dbReference type="PANTHER" id="PTHR13439:SF0">
    <property type="entry name" value="TOPOISOMERASE I DAMAGE AFFECTED PROTEIN 4"/>
    <property type="match status" value="1"/>
</dbReference>
<feature type="transmembrane region" description="Helical" evidence="7">
    <location>
        <begin position="219"/>
        <end position="247"/>
    </location>
</feature>
<feature type="transmembrane region" description="Helical" evidence="7">
    <location>
        <begin position="100"/>
        <end position="117"/>
    </location>
</feature>
<dbReference type="OrthoDB" id="10266980at2759"/>
<evidence type="ECO:0000259" key="8">
    <source>
        <dbReference type="PROSITE" id="PS50922"/>
    </source>
</evidence>
<evidence type="ECO:0000256" key="2">
    <source>
        <dbReference type="ARBA" id="ARBA00022692"/>
    </source>
</evidence>
<evidence type="ECO:0000256" key="5">
    <source>
        <dbReference type="PROSITE-ProRule" id="PRU00205"/>
    </source>
</evidence>
<evidence type="ECO:0000256" key="1">
    <source>
        <dbReference type="ARBA" id="ARBA00004141"/>
    </source>
</evidence>
<dbReference type="InterPro" id="IPR006634">
    <property type="entry name" value="TLC-dom"/>
</dbReference>
<dbReference type="PANTHER" id="PTHR13439">
    <property type="entry name" value="CT120 PROTEIN"/>
    <property type="match status" value="1"/>
</dbReference>
<feature type="transmembrane region" description="Helical" evidence="7">
    <location>
        <begin position="24"/>
        <end position="47"/>
    </location>
</feature>
<dbReference type="InterPro" id="IPR050846">
    <property type="entry name" value="TLCD"/>
</dbReference>
<dbReference type="GO" id="GO:0016020">
    <property type="term" value="C:membrane"/>
    <property type="evidence" value="ECO:0007669"/>
    <property type="project" value="UniProtKB-SubCell"/>
</dbReference>